<evidence type="ECO:0000313" key="1">
    <source>
        <dbReference type="EMBL" id="CAI4009554.1"/>
    </source>
</evidence>
<organism evidence="1">
    <name type="scientific">Cladocopium goreaui</name>
    <dbReference type="NCBI Taxonomy" id="2562237"/>
    <lineage>
        <taxon>Eukaryota</taxon>
        <taxon>Sar</taxon>
        <taxon>Alveolata</taxon>
        <taxon>Dinophyceae</taxon>
        <taxon>Suessiales</taxon>
        <taxon>Symbiodiniaceae</taxon>
        <taxon>Cladocopium</taxon>
    </lineage>
</organism>
<evidence type="ECO:0000313" key="2">
    <source>
        <dbReference type="EMBL" id="CAL4796866.1"/>
    </source>
</evidence>
<dbReference type="EMBL" id="CAMXCT020004557">
    <property type="protein sequence ID" value="CAL1162929.1"/>
    <property type="molecule type" value="Genomic_DNA"/>
</dbReference>
<reference evidence="2 3" key="2">
    <citation type="submission" date="2024-05" db="EMBL/GenBank/DDBJ databases">
        <authorList>
            <person name="Chen Y."/>
            <person name="Shah S."/>
            <person name="Dougan E. K."/>
            <person name="Thang M."/>
            <person name="Chan C."/>
        </authorList>
    </citation>
    <scope>NUCLEOTIDE SEQUENCE [LARGE SCALE GENOMIC DNA]</scope>
</reference>
<reference evidence="1" key="1">
    <citation type="submission" date="2022-10" db="EMBL/GenBank/DDBJ databases">
        <authorList>
            <person name="Chen Y."/>
            <person name="Dougan E. K."/>
            <person name="Chan C."/>
            <person name="Rhodes N."/>
            <person name="Thang M."/>
        </authorList>
    </citation>
    <scope>NUCLEOTIDE SEQUENCE</scope>
</reference>
<proteinExistence type="predicted"/>
<dbReference type="EMBL" id="CAMXCT010004557">
    <property type="protein sequence ID" value="CAI4009554.1"/>
    <property type="molecule type" value="Genomic_DNA"/>
</dbReference>
<dbReference type="Proteomes" id="UP001152797">
    <property type="component" value="Unassembled WGS sequence"/>
</dbReference>
<gene>
    <name evidence="1" type="ORF">C1SCF055_LOCUS34906</name>
</gene>
<sequence length="195" mass="21718">MQHVDAALHLLKHAAVRTKADFPKPSLKLTLYLDDLVGGRHHVSSERGEARTLHSHEAAVQTDKGPYLSTVAGTVANNVGGQMEPLLVLLKQAQDHSEALEQRCHDLEARQSVFQERAIQISPRHVGCRADIPAEDSRLARETLKTNGATSQPSMHVDVQPAAVRIDPSELKQLRRERRRRELLAMALGRYFGTF</sequence>
<keyword evidence="3" id="KW-1185">Reference proteome</keyword>
<dbReference type="EMBL" id="CAMXCT030004557">
    <property type="protein sequence ID" value="CAL4796866.1"/>
    <property type="molecule type" value="Genomic_DNA"/>
</dbReference>
<evidence type="ECO:0000313" key="3">
    <source>
        <dbReference type="Proteomes" id="UP001152797"/>
    </source>
</evidence>
<name>A0A9P1GGM2_9DINO</name>
<accession>A0A9P1GGM2</accession>
<protein>
    <submittedName>
        <fullName evidence="1">Uncharacterized protein</fullName>
    </submittedName>
</protein>
<comment type="caution">
    <text evidence="1">The sequence shown here is derived from an EMBL/GenBank/DDBJ whole genome shotgun (WGS) entry which is preliminary data.</text>
</comment>
<dbReference type="AlphaFoldDB" id="A0A9P1GGM2"/>